<comment type="caution">
    <text evidence="2">The sequence shown here is derived from an EMBL/GenBank/DDBJ whole genome shotgun (WGS) entry which is preliminary data.</text>
</comment>
<reference evidence="2" key="1">
    <citation type="submission" date="2013-04" db="EMBL/GenBank/DDBJ databases">
        <authorList>
            <person name="Qu J."/>
            <person name="Murali S.C."/>
            <person name="Bandaranaike D."/>
            <person name="Bellair M."/>
            <person name="Blankenburg K."/>
            <person name="Chao H."/>
            <person name="Dinh H."/>
            <person name="Doddapaneni H."/>
            <person name="Downs B."/>
            <person name="Dugan-Rocha S."/>
            <person name="Elkadiri S."/>
            <person name="Gnanaolivu R.D."/>
            <person name="Hernandez B."/>
            <person name="Javaid M."/>
            <person name="Jayaseelan J.C."/>
            <person name="Lee S."/>
            <person name="Li M."/>
            <person name="Ming W."/>
            <person name="Munidasa M."/>
            <person name="Muniz J."/>
            <person name="Nguyen L."/>
            <person name="Ongeri F."/>
            <person name="Osuji N."/>
            <person name="Pu L.-L."/>
            <person name="Puazo M."/>
            <person name="Qu C."/>
            <person name="Quiroz J."/>
            <person name="Raj R."/>
            <person name="Weissenberger G."/>
            <person name="Xin Y."/>
            <person name="Zou X."/>
            <person name="Han Y."/>
            <person name="Richards S."/>
            <person name="Worley K."/>
            <person name="Muzny D."/>
            <person name="Gibbs R."/>
        </authorList>
    </citation>
    <scope>NUCLEOTIDE SEQUENCE</scope>
    <source>
        <strain evidence="2">Sampled in the wild</strain>
    </source>
</reference>
<accession>A0A8K0KQE2</accession>
<keyword evidence="3" id="KW-1185">Reference proteome</keyword>
<evidence type="ECO:0000313" key="2">
    <source>
        <dbReference type="EMBL" id="KAG8237900.1"/>
    </source>
</evidence>
<protein>
    <submittedName>
        <fullName evidence="2">Uncharacterized protein</fullName>
    </submittedName>
</protein>
<feature type="compositionally biased region" description="Low complexity" evidence="1">
    <location>
        <begin position="95"/>
        <end position="108"/>
    </location>
</feature>
<sequence>MGTCSCRFCGFIPKETMVYLGKAPTELFLSRHLPTRLDCLKPDPRNKIDTEVWKQKVYHDANVRARSFMQGDEVRRKHAEQTRSRSGAMDDKLTQTVVNQQQEVEGQE</sequence>
<evidence type="ECO:0000256" key="1">
    <source>
        <dbReference type="SAM" id="MobiDB-lite"/>
    </source>
</evidence>
<dbReference type="EMBL" id="KZ309241">
    <property type="protein sequence ID" value="KAG8237900.1"/>
    <property type="molecule type" value="Genomic_DNA"/>
</dbReference>
<gene>
    <name evidence="2" type="ORF">J437_LFUL017696</name>
</gene>
<feature type="compositionally biased region" description="Basic and acidic residues" evidence="1">
    <location>
        <begin position="72"/>
        <end position="93"/>
    </location>
</feature>
<reference evidence="2" key="2">
    <citation type="submission" date="2017-10" db="EMBL/GenBank/DDBJ databases">
        <title>Ladona fulva Genome sequencing and assembly.</title>
        <authorList>
            <person name="Murali S."/>
            <person name="Richards S."/>
            <person name="Bandaranaike D."/>
            <person name="Bellair M."/>
            <person name="Blankenburg K."/>
            <person name="Chao H."/>
            <person name="Dinh H."/>
            <person name="Doddapaneni H."/>
            <person name="Dugan-Rocha S."/>
            <person name="Elkadiri S."/>
            <person name="Gnanaolivu R."/>
            <person name="Hernandez B."/>
            <person name="Skinner E."/>
            <person name="Javaid M."/>
            <person name="Lee S."/>
            <person name="Li M."/>
            <person name="Ming W."/>
            <person name="Munidasa M."/>
            <person name="Muniz J."/>
            <person name="Nguyen L."/>
            <person name="Hughes D."/>
            <person name="Osuji N."/>
            <person name="Pu L.-L."/>
            <person name="Puazo M."/>
            <person name="Qu C."/>
            <person name="Quiroz J."/>
            <person name="Raj R."/>
            <person name="Weissenberger G."/>
            <person name="Xin Y."/>
            <person name="Zou X."/>
            <person name="Han Y."/>
            <person name="Worley K."/>
            <person name="Muzny D."/>
            <person name="Gibbs R."/>
        </authorList>
    </citation>
    <scope>NUCLEOTIDE SEQUENCE</scope>
    <source>
        <strain evidence="2">Sampled in the wild</strain>
    </source>
</reference>
<feature type="region of interest" description="Disordered" evidence="1">
    <location>
        <begin position="70"/>
        <end position="108"/>
    </location>
</feature>
<proteinExistence type="predicted"/>
<dbReference type="AlphaFoldDB" id="A0A8K0KQE2"/>
<dbReference type="OrthoDB" id="8218950at2759"/>
<name>A0A8K0KQE2_LADFU</name>
<organism evidence="2 3">
    <name type="scientific">Ladona fulva</name>
    <name type="common">Scarce chaser dragonfly</name>
    <name type="synonym">Libellula fulva</name>
    <dbReference type="NCBI Taxonomy" id="123851"/>
    <lineage>
        <taxon>Eukaryota</taxon>
        <taxon>Metazoa</taxon>
        <taxon>Ecdysozoa</taxon>
        <taxon>Arthropoda</taxon>
        <taxon>Hexapoda</taxon>
        <taxon>Insecta</taxon>
        <taxon>Pterygota</taxon>
        <taxon>Palaeoptera</taxon>
        <taxon>Odonata</taxon>
        <taxon>Epiprocta</taxon>
        <taxon>Anisoptera</taxon>
        <taxon>Libelluloidea</taxon>
        <taxon>Libellulidae</taxon>
        <taxon>Ladona</taxon>
    </lineage>
</organism>
<evidence type="ECO:0000313" key="3">
    <source>
        <dbReference type="Proteomes" id="UP000792457"/>
    </source>
</evidence>
<dbReference type="Proteomes" id="UP000792457">
    <property type="component" value="Unassembled WGS sequence"/>
</dbReference>